<gene>
    <name evidence="1" type="ORF">DLJ60_12765</name>
</gene>
<proteinExistence type="predicted"/>
<protein>
    <submittedName>
        <fullName evidence="1">Uncharacterized protein</fullName>
    </submittedName>
</protein>
<dbReference type="GeneID" id="91355151"/>
<reference evidence="1 2" key="1">
    <citation type="submission" date="2018-05" db="EMBL/GenBank/DDBJ databases">
        <title>Micromonospora from Atacama Desert.</title>
        <authorList>
            <person name="Carro L."/>
            <person name="Goodfellow M."/>
            <person name="Klenk H.-P."/>
        </authorList>
    </citation>
    <scope>NUCLEOTIDE SEQUENCE [LARGE SCALE GENOMIC DNA]</scope>
    <source>
        <strain evidence="1 2">LB41</strain>
    </source>
</reference>
<dbReference type="RefSeq" id="WP_064446321.1">
    <property type="nucleotide sequence ID" value="NZ_CBDRIC010000009.1"/>
</dbReference>
<evidence type="ECO:0000313" key="1">
    <source>
        <dbReference type="EMBL" id="RQW93065.1"/>
    </source>
</evidence>
<organism evidence="1 2">
    <name type="scientific">Micromonospora chalcea</name>
    <dbReference type="NCBI Taxonomy" id="1874"/>
    <lineage>
        <taxon>Bacteria</taxon>
        <taxon>Bacillati</taxon>
        <taxon>Actinomycetota</taxon>
        <taxon>Actinomycetes</taxon>
        <taxon>Micromonosporales</taxon>
        <taxon>Micromonosporaceae</taxon>
        <taxon>Micromonospora</taxon>
    </lineage>
</organism>
<keyword evidence="2" id="KW-1185">Reference proteome</keyword>
<evidence type="ECO:0000313" key="2">
    <source>
        <dbReference type="Proteomes" id="UP000274694"/>
    </source>
</evidence>
<dbReference type="EMBL" id="QGTA01000176">
    <property type="protein sequence ID" value="RQW93065.1"/>
    <property type="molecule type" value="Genomic_DNA"/>
</dbReference>
<dbReference type="Proteomes" id="UP000274694">
    <property type="component" value="Unassembled WGS sequence"/>
</dbReference>
<accession>A0ABX9Y767</accession>
<sequence>MLPAYDIFERRDVSSGSGARRLALRVELHVYPVSVQQVIDVATRIVENHRGQGWQALSIVITYDRREVSPSYAAFEWAPEGRWADAAKGDAASWQGYQLHQAIVRDKLSQPDKCRVPSAQAYGLSGEFNQATQDNVEVSEGAVLADIAKRHRISTTRAEELVLTVEDWTMC</sequence>
<comment type="caution">
    <text evidence="1">The sequence shown here is derived from an EMBL/GenBank/DDBJ whole genome shotgun (WGS) entry which is preliminary data.</text>
</comment>
<name>A0ABX9Y767_MICCH</name>